<evidence type="ECO:0000256" key="1">
    <source>
        <dbReference type="SAM" id="MobiDB-lite"/>
    </source>
</evidence>
<reference evidence="3" key="1">
    <citation type="journal article" date="2016" name="Nat. Commun.">
        <title>The Gonium pectorale genome demonstrates co-option of cell cycle regulation during the evolution of multicellularity.</title>
        <authorList>
            <person name="Hanschen E.R."/>
            <person name="Marriage T.N."/>
            <person name="Ferris P.J."/>
            <person name="Hamaji T."/>
            <person name="Toyoda A."/>
            <person name="Fujiyama A."/>
            <person name="Neme R."/>
            <person name="Noguchi H."/>
            <person name="Minakuchi Y."/>
            <person name="Suzuki M."/>
            <person name="Kawai-Toyooka H."/>
            <person name="Smith D.R."/>
            <person name="Sparks H."/>
            <person name="Anderson J."/>
            <person name="Bakaric R."/>
            <person name="Luria V."/>
            <person name="Karger A."/>
            <person name="Kirschner M.W."/>
            <person name="Durand P.M."/>
            <person name="Michod R.E."/>
            <person name="Nozaki H."/>
            <person name="Olson B.J."/>
        </authorList>
    </citation>
    <scope>NUCLEOTIDE SEQUENCE [LARGE SCALE GENOMIC DNA]</scope>
    <source>
        <strain evidence="3">NIES-2863</strain>
    </source>
</reference>
<accession>A0A150FUI9</accession>
<dbReference type="AlphaFoldDB" id="A0A150FUI9"/>
<feature type="region of interest" description="Disordered" evidence="1">
    <location>
        <begin position="18"/>
        <end position="46"/>
    </location>
</feature>
<evidence type="ECO:0000313" key="3">
    <source>
        <dbReference type="Proteomes" id="UP000075714"/>
    </source>
</evidence>
<dbReference type="Proteomes" id="UP000075714">
    <property type="component" value="Unassembled WGS sequence"/>
</dbReference>
<proteinExistence type="predicted"/>
<feature type="compositionally biased region" description="Acidic residues" evidence="1">
    <location>
        <begin position="207"/>
        <end position="230"/>
    </location>
</feature>
<protein>
    <submittedName>
        <fullName evidence="2">Uncharacterized protein</fullName>
    </submittedName>
</protein>
<feature type="compositionally biased region" description="Basic and acidic residues" evidence="1">
    <location>
        <begin position="232"/>
        <end position="256"/>
    </location>
</feature>
<gene>
    <name evidence="2" type="ORF">GPECTOR_598g671</name>
</gene>
<dbReference type="EMBL" id="LSYV01000595">
    <property type="protein sequence ID" value="KXZ41259.1"/>
    <property type="molecule type" value="Genomic_DNA"/>
</dbReference>
<keyword evidence="3" id="KW-1185">Reference proteome</keyword>
<name>A0A150FUI9_GONPE</name>
<comment type="caution">
    <text evidence="2">The sequence shown here is derived from an EMBL/GenBank/DDBJ whole genome shotgun (WGS) entry which is preliminary data.</text>
</comment>
<evidence type="ECO:0000313" key="2">
    <source>
        <dbReference type="EMBL" id="KXZ41259.1"/>
    </source>
</evidence>
<feature type="compositionally biased region" description="Gly residues" evidence="1">
    <location>
        <begin position="258"/>
        <end position="267"/>
    </location>
</feature>
<organism evidence="2 3">
    <name type="scientific">Gonium pectorale</name>
    <name type="common">Green alga</name>
    <dbReference type="NCBI Taxonomy" id="33097"/>
    <lineage>
        <taxon>Eukaryota</taxon>
        <taxon>Viridiplantae</taxon>
        <taxon>Chlorophyta</taxon>
        <taxon>core chlorophytes</taxon>
        <taxon>Chlorophyceae</taxon>
        <taxon>CS clade</taxon>
        <taxon>Chlamydomonadales</taxon>
        <taxon>Volvocaceae</taxon>
        <taxon>Gonium</taxon>
    </lineage>
</organism>
<feature type="compositionally biased region" description="Acidic residues" evidence="1">
    <location>
        <begin position="186"/>
        <end position="197"/>
    </location>
</feature>
<feature type="region of interest" description="Disordered" evidence="1">
    <location>
        <begin position="163"/>
        <end position="267"/>
    </location>
</feature>
<sequence>MTAASIVAVCTEGANREAQQARGAARSAEMTRRGDSRGSTATEVPKERPEVVPVEYGPVWSNICKKPVFIKMIPCWVIRLMSADITYTIVVASYKKGLHGSHIHKGICVTTLLYGWIQMICDAKMDDDGAFKRLEDSNPDAFEAICDYLVYVTVHNGYNNHSGAAGSGQQPHARMGAAGITADHDSEAEDEQEEDDPPGAVYKDGSSEDEGEEKSDEEADEDEDEEDGPPEDMTKRAYKRQKEAEEKKAAAEDRRASGRGGGGRIRF</sequence>